<feature type="repeat" description="ANK" evidence="3">
    <location>
        <begin position="266"/>
        <end position="298"/>
    </location>
</feature>
<keyword evidence="2 4" id="KW-0175">Coiled coil</keyword>
<dbReference type="Gene3D" id="1.10.287.1490">
    <property type="match status" value="1"/>
</dbReference>
<evidence type="ECO:0000256" key="2">
    <source>
        <dbReference type="ARBA" id="ARBA00023054"/>
    </source>
</evidence>
<organism evidence="6 7">
    <name type="scientific">Cairina moschata</name>
    <name type="common">Muscovy duck</name>
    <dbReference type="NCBI Taxonomy" id="8855"/>
    <lineage>
        <taxon>Eukaryota</taxon>
        <taxon>Metazoa</taxon>
        <taxon>Chordata</taxon>
        <taxon>Craniata</taxon>
        <taxon>Vertebrata</taxon>
        <taxon>Euteleostomi</taxon>
        <taxon>Archelosauria</taxon>
        <taxon>Archosauria</taxon>
        <taxon>Dinosauria</taxon>
        <taxon>Saurischia</taxon>
        <taxon>Theropoda</taxon>
        <taxon>Coelurosauria</taxon>
        <taxon>Aves</taxon>
        <taxon>Neognathae</taxon>
        <taxon>Galloanserae</taxon>
        <taxon>Anseriformes</taxon>
        <taxon>Anatidae</taxon>
        <taxon>Anatinae</taxon>
        <taxon>Cairina</taxon>
    </lineage>
</organism>
<evidence type="ECO:0000256" key="1">
    <source>
        <dbReference type="ARBA" id="ARBA00022737"/>
    </source>
</evidence>
<dbReference type="AlphaFoldDB" id="A0A8C3C8L4"/>
<feature type="compositionally biased region" description="Low complexity" evidence="5">
    <location>
        <begin position="147"/>
        <end position="156"/>
    </location>
</feature>
<evidence type="ECO:0000256" key="5">
    <source>
        <dbReference type="SAM" id="MobiDB-lite"/>
    </source>
</evidence>
<feature type="compositionally biased region" description="Low complexity" evidence="5">
    <location>
        <begin position="434"/>
        <end position="445"/>
    </location>
</feature>
<keyword evidence="3" id="KW-0040">ANK repeat</keyword>
<reference evidence="6" key="2">
    <citation type="submission" date="2025-08" db="UniProtKB">
        <authorList>
            <consortium name="Ensembl"/>
        </authorList>
    </citation>
    <scope>IDENTIFICATION</scope>
</reference>
<dbReference type="PANTHER" id="PTHR24129:SF0">
    <property type="entry name" value="ANKYCORBIN"/>
    <property type="match status" value="1"/>
</dbReference>
<dbReference type="SMART" id="SM00248">
    <property type="entry name" value="ANK"/>
    <property type="match status" value="5"/>
</dbReference>
<feature type="compositionally biased region" description="Basic and acidic residues" evidence="5">
    <location>
        <begin position="110"/>
        <end position="128"/>
    </location>
</feature>
<dbReference type="Proteomes" id="UP000694556">
    <property type="component" value="Chromosome 29"/>
</dbReference>
<dbReference type="InterPro" id="IPR002110">
    <property type="entry name" value="Ankyrin_rpt"/>
</dbReference>
<keyword evidence="1" id="KW-0677">Repeat</keyword>
<feature type="coiled-coil region" evidence="4">
    <location>
        <begin position="595"/>
        <end position="622"/>
    </location>
</feature>
<dbReference type="Pfam" id="PF13637">
    <property type="entry name" value="Ank_4"/>
    <property type="match status" value="1"/>
</dbReference>
<feature type="region of interest" description="Disordered" evidence="5">
    <location>
        <begin position="734"/>
        <end position="753"/>
    </location>
</feature>
<proteinExistence type="predicted"/>
<dbReference type="PROSITE" id="PS50297">
    <property type="entry name" value="ANK_REP_REGION"/>
    <property type="match status" value="4"/>
</dbReference>
<feature type="region of interest" description="Disordered" evidence="5">
    <location>
        <begin position="425"/>
        <end position="472"/>
    </location>
</feature>
<feature type="region of interest" description="Disordered" evidence="5">
    <location>
        <begin position="75"/>
        <end position="94"/>
    </location>
</feature>
<dbReference type="SUPFAM" id="SSF48403">
    <property type="entry name" value="Ankyrin repeat"/>
    <property type="match status" value="1"/>
</dbReference>
<feature type="repeat" description="ANK" evidence="3">
    <location>
        <begin position="365"/>
        <end position="397"/>
    </location>
</feature>
<accession>A0A8C3C8L4</accession>
<name>A0A8C3C8L4_CAIMO</name>
<feature type="repeat" description="ANK" evidence="3">
    <location>
        <begin position="233"/>
        <end position="265"/>
    </location>
</feature>
<evidence type="ECO:0000256" key="4">
    <source>
        <dbReference type="SAM" id="Coils"/>
    </source>
</evidence>
<dbReference type="Ensembl" id="ENSCMMT00000018791.1">
    <property type="protein sequence ID" value="ENSCMMP00000017079.1"/>
    <property type="gene ID" value="ENSCMMG00000010884.1"/>
</dbReference>
<reference evidence="6" key="3">
    <citation type="submission" date="2025-09" db="UniProtKB">
        <authorList>
            <consortium name="Ensembl"/>
        </authorList>
    </citation>
    <scope>IDENTIFICATION</scope>
</reference>
<protein>
    <submittedName>
        <fullName evidence="6">Ankyrin repeat domain 24</fullName>
    </submittedName>
</protein>
<evidence type="ECO:0000313" key="6">
    <source>
        <dbReference type="Ensembl" id="ENSCMMP00000017079.1"/>
    </source>
</evidence>
<keyword evidence="7" id="KW-1185">Reference proteome</keyword>
<feature type="region of interest" description="Disordered" evidence="5">
    <location>
        <begin position="107"/>
        <end position="162"/>
    </location>
</feature>
<dbReference type="PANTHER" id="PTHR24129">
    <property type="entry name" value="ANKYCORBIN"/>
    <property type="match status" value="1"/>
</dbReference>
<evidence type="ECO:0000256" key="3">
    <source>
        <dbReference type="PROSITE-ProRule" id="PRU00023"/>
    </source>
</evidence>
<feature type="compositionally biased region" description="Gly residues" evidence="5">
    <location>
        <begin position="1106"/>
        <end position="1115"/>
    </location>
</feature>
<feature type="repeat" description="ANK" evidence="3">
    <location>
        <begin position="299"/>
        <end position="331"/>
    </location>
</feature>
<dbReference type="InterPro" id="IPR036770">
    <property type="entry name" value="Ankyrin_rpt-contain_sf"/>
</dbReference>
<feature type="region of interest" description="Disordered" evidence="5">
    <location>
        <begin position="651"/>
        <end position="720"/>
    </location>
</feature>
<dbReference type="Gene3D" id="1.25.40.20">
    <property type="entry name" value="Ankyrin repeat-containing domain"/>
    <property type="match status" value="2"/>
</dbReference>
<sequence>MFWGSLLAGGPLRCRQGGSALPSWPQGWEVKSVPPQGRERVPHPWGAGLGQREDALPFFLGCILVSLWAQGGRTALPQPPPDLPSPTGTSQGVRPWYQLAGRDAGMLRALRREGRREGRRDGGTEGRRSLAPTAAGPGPRPGGGAGPSWAPGGPSRSPREAVAQAGGEGCMAARRLLLSTMKQICLCAAASFASQDWTKNDEKLLQAVDYNDAGRVTSLLVRKGLVPTKLDSEGKSAFHLAAMRGNVDCLEAMLAHGVDAMTKDSSGYTALHLASKHGHPQCVSKLLQASCPVDVADSSGRTALHHAAVSGCISCSEILCDFKAPLNVKDKEGSTPLLLAAKMSHSELCRYLLHRGAAANSRDLQGKTALMLACENGSVETVEVLVNAGARVAAVDSAGHDAAHYGLATGNALIQHFLQEAAQRQSWASEETTEQTSRTSSPSQSVGREKSSTPRKRKAPLPPPGTPSPEDRDAYEEIVRLRQERAQFLQKIRGLEQQEKQRQEQAEQDKGSLRSMEKQIQELQERLAARDGEKERLGKEVEALQSRLSSLENEKENTSYDIETLQDEEGELLEFPGAELLLSKKTLSPSAEELLATLQGQVQSLTVQNKELREKIQVLENFERDESEPSTPGDVVPASLYFSLKRELERLRAQGTQEAEQERPTPASEAGSKGSTVQGLSEEPPQCTCKAAPAPPQQDGAELAEARAALQQAQAALEEREQRLRELQARLEADAKAEEATASLGASLEEASQEKAALLERCSRAEAAAEALRRELEAKTRDWRAAGGPEPEPGTLERRVAELVRQHGEVTAQLGQLREALGRREAELTALREQLAARPVGRREHEEVLARLRRAQEEAQGRVAPEEHARATAALEEQARALRERAARLEAAAEAKGREAARLEAALAAAVPRGEHEAARAELQAEAAALAQRLAELTRRHEKTCEEVFRVQRQALFMKSERQAAEERLEAAQQQLAEAREEARRLRDLHSHAEDSARLVRDRDRKITELSKEVFRLKEALNALPEPRGAPQPPPDTAAMQSRIHALEEKLAVGVGRALLGGLLVAPAPRSHPLLSRRRQRCGTARWSRCTGATCSTPCRWAKGTGGRGCGGAQGRGDRTPRSLSLSQGHMDEDVQRLLCQILKMQRLQEQGR</sequence>
<feature type="coiled-coil region" evidence="4">
    <location>
        <begin position="814"/>
        <end position="996"/>
    </location>
</feature>
<reference evidence="6" key="1">
    <citation type="submission" date="2018-09" db="EMBL/GenBank/DDBJ databases">
        <title>Common duck and Muscovy duck high density SNP chip.</title>
        <authorList>
            <person name="Vignal A."/>
            <person name="Thebault N."/>
            <person name="Warren W.C."/>
        </authorList>
    </citation>
    <scope>NUCLEOTIDE SEQUENCE [LARGE SCALE GENOMIC DNA]</scope>
</reference>
<dbReference type="InterPro" id="IPR042420">
    <property type="entry name" value="RAI14/UACA"/>
</dbReference>
<feature type="repeat" description="ANK" evidence="3">
    <location>
        <begin position="332"/>
        <end position="364"/>
    </location>
</feature>
<dbReference type="GO" id="GO:0003779">
    <property type="term" value="F:actin binding"/>
    <property type="evidence" value="ECO:0007669"/>
    <property type="project" value="InterPro"/>
</dbReference>
<dbReference type="PROSITE" id="PS50088">
    <property type="entry name" value="ANK_REPEAT"/>
    <property type="match status" value="5"/>
</dbReference>
<dbReference type="Pfam" id="PF12796">
    <property type="entry name" value="Ank_2"/>
    <property type="match status" value="2"/>
</dbReference>
<feature type="compositionally biased region" description="Low complexity" evidence="5">
    <location>
        <begin position="701"/>
        <end position="716"/>
    </location>
</feature>
<evidence type="ECO:0000313" key="7">
    <source>
        <dbReference type="Proteomes" id="UP000694556"/>
    </source>
</evidence>
<feature type="region of interest" description="Disordered" evidence="5">
    <location>
        <begin position="496"/>
        <end position="515"/>
    </location>
</feature>
<feature type="region of interest" description="Disordered" evidence="5">
    <location>
        <begin position="1106"/>
        <end position="1125"/>
    </location>
</feature>